<dbReference type="Proteomes" id="UP000818266">
    <property type="component" value="Unassembled WGS sequence"/>
</dbReference>
<evidence type="ECO:0000259" key="3">
    <source>
        <dbReference type="Pfam" id="PF03703"/>
    </source>
</evidence>
<organism evidence="4 5">
    <name type="scientific">Microcella pacifica</name>
    <dbReference type="NCBI Taxonomy" id="2591847"/>
    <lineage>
        <taxon>Bacteria</taxon>
        <taxon>Bacillati</taxon>
        <taxon>Actinomycetota</taxon>
        <taxon>Actinomycetes</taxon>
        <taxon>Micrococcales</taxon>
        <taxon>Microbacteriaceae</taxon>
        <taxon>Microcella</taxon>
    </lineage>
</organism>
<keyword evidence="2" id="KW-1133">Transmembrane helix</keyword>
<evidence type="ECO:0000313" key="4">
    <source>
        <dbReference type="EMBL" id="NHF63825.1"/>
    </source>
</evidence>
<keyword evidence="2" id="KW-0472">Membrane</keyword>
<dbReference type="OrthoDB" id="3190163at2"/>
<reference evidence="4 5" key="1">
    <citation type="submission" date="2019-06" db="EMBL/GenBank/DDBJ databases">
        <authorList>
            <person name="De-Chao Zhang Q."/>
        </authorList>
    </citation>
    <scope>NUCLEOTIDE SEQUENCE [LARGE SCALE GENOMIC DNA]</scope>
    <source>
        <strain evidence="4 5">KN1116</strain>
    </source>
</reference>
<feature type="transmembrane region" description="Helical" evidence="2">
    <location>
        <begin position="294"/>
        <end position="312"/>
    </location>
</feature>
<evidence type="ECO:0000256" key="1">
    <source>
        <dbReference type="SAM" id="MobiDB-lite"/>
    </source>
</evidence>
<accession>A0A9E5JQN1</accession>
<feature type="transmembrane region" description="Helical" evidence="2">
    <location>
        <begin position="100"/>
        <end position="121"/>
    </location>
</feature>
<dbReference type="PANTHER" id="PTHR34473">
    <property type="entry name" value="UPF0699 TRANSMEMBRANE PROTEIN YDBS"/>
    <property type="match status" value="1"/>
</dbReference>
<feature type="domain" description="YdbS-like PH" evidence="3">
    <location>
        <begin position="123"/>
        <end position="199"/>
    </location>
</feature>
<keyword evidence="5" id="KW-1185">Reference proteome</keyword>
<feature type="compositionally biased region" description="Low complexity" evidence="1">
    <location>
        <begin position="16"/>
        <end position="29"/>
    </location>
</feature>
<dbReference type="RefSeq" id="WP_152584035.1">
    <property type="nucleotide sequence ID" value="NZ_VIKT02000022.1"/>
</dbReference>
<name>A0A9E5JQN1_9MICO</name>
<dbReference type="PIRSF" id="PIRSF026631">
    <property type="entry name" value="UCP026631"/>
    <property type="match status" value="1"/>
</dbReference>
<feature type="compositionally biased region" description="Basic and acidic residues" evidence="1">
    <location>
        <begin position="563"/>
        <end position="572"/>
    </location>
</feature>
<reference evidence="4 5" key="2">
    <citation type="submission" date="2020-03" db="EMBL/GenBank/DDBJ databases">
        <title>Chryseoglobus sp. isolated from a deep-sea seamount.</title>
        <authorList>
            <person name="Zhang D.-C."/>
        </authorList>
    </citation>
    <scope>NUCLEOTIDE SEQUENCE [LARGE SCALE GENOMIC DNA]</scope>
    <source>
        <strain evidence="4 5">KN1116</strain>
    </source>
</reference>
<dbReference type="AlphaFoldDB" id="A0A9E5JQN1"/>
<dbReference type="EMBL" id="VIKT02000022">
    <property type="protein sequence ID" value="NHF63825.1"/>
    <property type="molecule type" value="Genomic_DNA"/>
</dbReference>
<feature type="transmembrane region" description="Helical" evidence="2">
    <location>
        <begin position="52"/>
        <end position="70"/>
    </location>
</feature>
<dbReference type="Pfam" id="PF03703">
    <property type="entry name" value="bPH_2"/>
    <property type="match status" value="2"/>
</dbReference>
<dbReference type="PANTHER" id="PTHR34473:SF2">
    <property type="entry name" value="UPF0699 TRANSMEMBRANE PROTEIN YDBT"/>
    <property type="match status" value="1"/>
</dbReference>
<feature type="domain" description="YdbS-like PH" evidence="3">
    <location>
        <begin position="456"/>
        <end position="529"/>
    </location>
</feature>
<evidence type="ECO:0000313" key="5">
    <source>
        <dbReference type="Proteomes" id="UP000818266"/>
    </source>
</evidence>
<protein>
    <submittedName>
        <fullName evidence="4">PH domain-containing protein</fullName>
    </submittedName>
</protein>
<dbReference type="InterPro" id="IPR014529">
    <property type="entry name" value="UCP026631"/>
</dbReference>
<feature type="transmembrane region" description="Helical" evidence="2">
    <location>
        <begin position="264"/>
        <end position="288"/>
    </location>
</feature>
<comment type="caution">
    <text evidence="4">The sequence shown here is derived from an EMBL/GenBank/DDBJ whole genome shotgun (WGS) entry which is preliminary data.</text>
</comment>
<gene>
    <name evidence="4" type="ORF">FK219_011360</name>
</gene>
<feature type="region of interest" description="Disordered" evidence="1">
    <location>
        <begin position="538"/>
        <end position="572"/>
    </location>
</feature>
<sequence>MSEQRDEPQGEPASQPDPATDTATTPAATHGISTSTDLADGEWHRLHPATPLFRGGIAFIVVLGIVISNFRDRAIDFFFGGDGDFAGEGDPIDFIVEQELVLVALLALIGVLLLFIAGFWLSWRMHTFRITDEVVEVRSGILFRTNRKGRLDRIQGVNVGRPFIPRLFGAAKLEVSVAGNDANVQLSYLHSRTADALRADILRLASGARREASGGAGTAGGAGSAGAHDLGGMLDERVSEFLAPELDPALAEPEAVLRMNPGRLIGSTVLSETTIVFVLLIIGLTVGIIVSGELFLLVGFLPALLGLGGYLVSRITRSLRYSIASTPDGVRVGFGLLSTTNETLPPGRIHSVRVSQPLLWRPSGWWQIAVNRASRSSQSGAAGQQQTTILPVGNLDDVRTVLRLLLPDVATDDVMPVLERGLTSSGRDEEGAAPDGFVNSPPRARILRWFSQPRNGFAVSDGAVMLRRGAIWRDLAIVPFPRMQSVSVRQGPLLRSLRLAAIQVHTVAGPITPSLGALDVTQAMELFDTVAGAAIRSAQTDRTHRWRSGSGEAPGEAAPAEPTIERTPEAEA</sequence>
<feature type="region of interest" description="Disordered" evidence="1">
    <location>
        <begin position="1"/>
        <end position="35"/>
    </location>
</feature>
<dbReference type="InterPro" id="IPR005182">
    <property type="entry name" value="YdbS-like_PH"/>
</dbReference>
<evidence type="ECO:0000256" key="2">
    <source>
        <dbReference type="SAM" id="Phobius"/>
    </source>
</evidence>
<feature type="compositionally biased region" description="Low complexity" evidence="1">
    <location>
        <begin position="548"/>
        <end position="562"/>
    </location>
</feature>
<keyword evidence="2" id="KW-0812">Transmembrane</keyword>
<proteinExistence type="predicted"/>